<dbReference type="InterPro" id="IPR029033">
    <property type="entry name" value="His_PPase_superfam"/>
</dbReference>
<name>A0AAV4FHC0_9GAST</name>
<dbReference type="EMBL" id="BMAT01004353">
    <property type="protein sequence ID" value="GFR72255.1"/>
    <property type="molecule type" value="Genomic_DNA"/>
</dbReference>
<feature type="non-terminal residue" evidence="1">
    <location>
        <position position="1"/>
    </location>
</feature>
<evidence type="ECO:0000313" key="1">
    <source>
        <dbReference type="EMBL" id="GFR72255.1"/>
    </source>
</evidence>
<proteinExistence type="predicted"/>
<reference evidence="1 2" key="1">
    <citation type="journal article" date="2021" name="Elife">
        <title>Chloroplast acquisition without the gene transfer in kleptoplastic sea slugs, Plakobranchus ocellatus.</title>
        <authorList>
            <person name="Maeda T."/>
            <person name="Takahashi S."/>
            <person name="Yoshida T."/>
            <person name="Shimamura S."/>
            <person name="Takaki Y."/>
            <person name="Nagai Y."/>
            <person name="Toyoda A."/>
            <person name="Suzuki Y."/>
            <person name="Arimoto A."/>
            <person name="Ishii H."/>
            <person name="Satoh N."/>
            <person name="Nishiyama T."/>
            <person name="Hasebe M."/>
            <person name="Maruyama T."/>
            <person name="Minagawa J."/>
            <person name="Obokata J."/>
            <person name="Shigenobu S."/>
        </authorList>
    </citation>
    <scope>NUCLEOTIDE SEQUENCE [LARGE SCALE GENOMIC DNA]</scope>
</reference>
<comment type="caution">
    <text evidence="1">The sequence shown here is derived from an EMBL/GenBank/DDBJ whole genome shotgun (WGS) entry which is preliminary data.</text>
</comment>
<dbReference type="SUPFAM" id="SSF53254">
    <property type="entry name" value="Phosphoglycerate mutase-like"/>
    <property type="match status" value="1"/>
</dbReference>
<dbReference type="Pfam" id="PF00328">
    <property type="entry name" value="His_Phos_2"/>
    <property type="match status" value="1"/>
</dbReference>
<dbReference type="Gene3D" id="3.40.50.1240">
    <property type="entry name" value="Phosphoglycerate mutase-like"/>
    <property type="match status" value="1"/>
</dbReference>
<gene>
    <name evidence="1" type="ORF">ElyMa_002110600</name>
</gene>
<organism evidence="1 2">
    <name type="scientific">Elysia marginata</name>
    <dbReference type="NCBI Taxonomy" id="1093978"/>
    <lineage>
        <taxon>Eukaryota</taxon>
        <taxon>Metazoa</taxon>
        <taxon>Spiralia</taxon>
        <taxon>Lophotrochozoa</taxon>
        <taxon>Mollusca</taxon>
        <taxon>Gastropoda</taxon>
        <taxon>Heterobranchia</taxon>
        <taxon>Euthyneura</taxon>
        <taxon>Panpulmonata</taxon>
        <taxon>Sacoglossa</taxon>
        <taxon>Placobranchoidea</taxon>
        <taxon>Plakobranchidae</taxon>
        <taxon>Elysia</taxon>
    </lineage>
</organism>
<evidence type="ECO:0000313" key="2">
    <source>
        <dbReference type="Proteomes" id="UP000762676"/>
    </source>
</evidence>
<keyword evidence="2" id="KW-1185">Reference proteome</keyword>
<accession>A0AAV4FHC0</accession>
<protein>
    <submittedName>
        <fullName evidence="1">Lysosomal acid phosphatase</fullName>
    </submittedName>
</protein>
<dbReference type="AlphaFoldDB" id="A0AAV4FHC0"/>
<sequence>IAIESSSIQRCLMSAYSHLAGLFPPSGDQIWNKDIMWQPIPVETRPLKEDNKLALQKKCPRYDELFQKLLDSPMFQEEEKRNKVK</sequence>
<dbReference type="InterPro" id="IPR000560">
    <property type="entry name" value="His_Pase_clade-2"/>
</dbReference>
<dbReference type="Proteomes" id="UP000762676">
    <property type="component" value="Unassembled WGS sequence"/>
</dbReference>